<name>L8GJI5_ACACF</name>
<dbReference type="InterPro" id="IPR035959">
    <property type="entry name" value="RutC-like_sf"/>
</dbReference>
<evidence type="ECO:0000313" key="2">
    <source>
        <dbReference type="EMBL" id="ELR13225.1"/>
    </source>
</evidence>
<dbReference type="STRING" id="1257118.L8GJI5"/>
<dbReference type="Proteomes" id="UP000011083">
    <property type="component" value="Unassembled WGS sequence"/>
</dbReference>
<dbReference type="AlphaFoldDB" id="L8GJI5"/>
<accession>L8GJI5</accession>
<dbReference type="RefSeq" id="XP_004335238.1">
    <property type="nucleotide sequence ID" value="XM_004335190.1"/>
</dbReference>
<feature type="signal peptide" evidence="1">
    <location>
        <begin position="1"/>
        <end position="21"/>
    </location>
</feature>
<reference evidence="2 3" key="1">
    <citation type="journal article" date="2013" name="Genome Biol.">
        <title>Genome of Acanthamoeba castellanii highlights extensive lateral gene transfer and early evolution of tyrosine kinase signaling.</title>
        <authorList>
            <person name="Clarke M."/>
            <person name="Lohan A.J."/>
            <person name="Liu B."/>
            <person name="Lagkouvardos I."/>
            <person name="Roy S."/>
            <person name="Zafar N."/>
            <person name="Bertelli C."/>
            <person name="Schilde C."/>
            <person name="Kianianmomeni A."/>
            <person name="Burglin T.R."/>
            <person name="Frech C."/>
            <person name="Turcotte B."/>
            <person name="Kopec K.O."/>
            <person name="Synnott J.M."/>
            <person name="Choo C."/>
            <person name="Paponov I."/>
            <person name="Finkler A."/>
            <person name="Soon Heng Tan C."/>
            <person name="Hutchins A.P."/>
            <person name="Weinmeier T."/>
            <person name="Rattei T."/>
            <person name="Chu J.S."/>
            <person name="Gimenez G."/>
            <person name="Irimia M."/>
            <person name="Rigden D.J."/>
            <person name="Fitzpatrick D.A."/>
            <person name="Lorenzo-Morales J."/>
            <person name="Bateman A."/>
            <person name="Chiu C.H."/>
            <person name="Tang P."/>
            <person name="Hegemann P."/>
            <person name="Fromm H."/>
            <person name="Raoult D."/>
            <person name="Greub G."/>
            <person name="Miranda-Saavedra D."/>
            <person name="Chen N."/>
            <person name="Nash P."/>
            <person name="Ginger M.L."/>
            <person name="Horn M."/>
            <person name="Schaap P."/>
            <person name="Caler L."/>
            <person name="Loftus B."/>
        </authorList>
    </citation>
    <scope>NUCLEOTIDE SEQUENCE [LARGE SCALE GENOMIC DNA]</scope>
    <source>
        <strain evidence="2 3">Neff</strain>
    </source>
</reference>
<evidence type="ECO:0000256" key="1">
    <source>
        <dbReference type="SAM" id="SignalP"/>
    </source>
</evidence>
<dbReference type="Gene3D" id="3.30.1330.40">
    <property type="entry name" value="RutC-like"/>
    <property type="match status" value="1"/>
</dbReference>
<evidence type="ECO:0000313" key="3">
    <source>
        <dbReference type="Proteomes" id="UP000011083"/>
    </source>
</evidence>
<protein>
    <submittedName>
        <fullName evidence="2">Translation initiation inhibitor, putative</fullName>
    </submittedName>
</protein>
<dbReference type="SUPFAM" id="SSF55298">
    <property type="entry name" value="YjgF-like"/>
    <property type="match status" value="1"/>
</dbReference>
<gene>
    <name evidence="2" type="ORF">ACA1_100620</name>
</gene>
<sequence>MKSILIFVLAFVLLAAMAVEAKKDKDASECVEYNNPPGAIGTTGTWSIQANIKSKHCVPIHVAGMRGIHPNNNTQVSLANGVYTRVKQAFVNMLFNAASAGATAQDCAEVVVYVIDMVSIRPIVNQVQTELWGSPTANNPFPYPPRTILQLSGFNGLTCQYATEPKYRQGTAGANGQVVCADNGTPIGDILEVKGTFYVRD</sequence>
<keyword evidence="3" id="KW-1185">Reference proteome</keyword>
<proteinExistence type="predicted"/>
<dbReference type="GeneID" id="14913727"/>
<dbReference type="OrthoDB" id="309640at2759"/>
<feature type="chain" id="PRO_5003989824" evidence="1">
    <location>
        <begin position="22"/>
        <end position="201"/>
    </location>
</feature>
<organism evidence="2 3">
    <name type="scientific">Acanthamoeba castellanii (strain ATCC 30010 / Neff)</name>
    <dbReference type="NCBI Taxonomy" id="1257118"/>
    <lineage>
        <taxon>Eukaryota</taxon>
        <taxon>Amoebozoa</taxon>
        <taxon>Discosea</taxon>
        <taxon>Longamoebia</taxon>
        <taxon>Centramoebida</taxon>
        <taxon>Acanthamoebidae</taxon>
        <taxon>Acanthamoeba</taxon>
    </lineage>
</organism>
<dbReference type="EMBL" id="KB008097">
    <property type="protein sequence ID" value="ELR13225.1"/>
    <property type="molecule type" value="Genomic_DNA"/>
</dbReference>
<dbReference type="KEGG" id="acan:ACA1_100620"/>
<dbReference type="VEuPathDB" id="AmoebaDB:ACA1_100620"/>
<keyword evidence="1" id="KW-0732">Signal</keyword>